<proteinExistence type="predicted"/>
<feature type="signal peptide" evidence="1">
    <location>
        <begin position="1"/>
        <end position="31"/>
    </location>
</feature>
<dbReference type="Pfam" id="PF13585">
    <property type="entry name" value="CHU_C"/>
    <property type="match status" value="1"/>
</dbReference>
<dbReference type="InterPro" id="IPR026341">
    <property type="entry name" value="T9SS_type_B"/>
</dbReference>
<evidence type="ECO:0000256" key="1">
    <source>
        <dbReference type="SAM" id="SignalP"/>
    </source>
</evidence>
<reference evidence="3" key="1">
    <citation type="submission" date="2022-11" db="EMBL/GenBank/DDBJ databases">
        <title>Marilongibacter aestuarii gen. nov., sp. nov., isolated from tidal flat sediment.</title>
        <authorList>
            <person name="Jiayan W."/>
        </authorList>
    </citation>
    <scope>NUCLEOTIDE SEQUENCE</scope>
    <source>
        <strain evidence="3">Z1-6</strain>
    </source>
</reference>
<organism evidence="3 4">
    <name type="scientific">Draconibacterium aestuarii</name>
    <dbReference type="NCBI Taxonomy" id="2998507"/>
    <lineage>
        <taxon>Bacteria</taxon>
        <taxon>Pseudomonadati</taxon>
        <taxon>Bacteroidota</taxon>
        <taxon>Bacteroidia</taxon>
        <taxon>Marinilabiliales</taxon>
        <taxon>Prolixibacteraceae</taxon>
        <taxon>Draconibacterium</taxon>
    </lineage>
</organism>
<name>A0A9X3J980_9BACT</name>
<dbReference type="NCBIfam" id="TIGR04131">
    <property type="entry name" value="Bac_Flav_CTERM"/>
    <property type="match status" value="1"/>
</dbReference>
<dbReference type="Pfam" id="PF19408">
    <property type="entry name" value="PKD_6"/>
    <property type="match status" value="1"/>
</dbReference>
<dbReference type="AlphaFoldDB" id="A0A9X3J980"/>
<dbReference type="InterPro" id="IPR045829">
    <property type="entry name" value="PKD_6"/>
</dbReference>
<evidence type="ECO:0000259" key="2">
    <source>
        <dbReference type="Pfam" id="PF19408"/>
    </source>
</evidence>
<accession>A0A9X3J980</accession>
<evidence type="ECO:0000313" key="3">
    <source>
        <dbReference type="EMBL" id="MCY1723301.1"/>
    </source>
</evidence>
<gene>
    <name evidence="3" type="ORF">OU798_23325</name>
</gene>
<feature type="chain" id="PRO_5040813985" evidence="1">
    <location>
        <begin position="32"/>
        <end position="917"/>
    </location>
</feature>
<dbReference type="EMBL" id="JAPOHD010000068">
    <property type="protein sequence ID" value="MCY1723301.1"/>
    <property type="molecule type" value="Genomic_DNA"/>
</dbReference>
<evidence type="ECO:0000313" key="4">
    <source>
        <dbReference type="Proteomes" id="UP001145087"/>
    </source>
</evidence>
<sequence length="917" mass="105599">MLFKPILNYPINFKRFFSLLVLLFLSPLVDAQNEAAIWSAGNGYQINFQSGDAVISKTDENNAGYATICDKEGNLVLYSDGRTIWNAQNEVLVNGEDLTSEKHRVIRRPVFVPYPKKEGSYFLIYQYSPKDDYNIPNKKMVYAEINSIGSGGRGEVVSKDILIHSNYHYEPTIAGFCNNSYFWIVIDRNNPVIDYGERRDIINLYKIDENGLNTKANVDSYINIGNSHGYKFSPNGDKICFTYQENVQHDIRYVVADFNFLTGTLYNIRTPSITINYAREFSSNSRYLYYFSGTKLMQLDAVYTSGSRMRNTTIIDIPHHDDAEYQGLGLQLAPDGKIYFTYYGDNNEIKLGRINQPNNPGLACDVELDLYTFESSIDFPKFVTSFFRDKNPENLDEQFPNAGPDLEICSKASVKIGTEGHPEALYHWQPETFIDDPLSAEAVFKAPLLLNSSESYTKTLRVTDGNCWLNFDETTITVLTQPKKLPIDGSWSVCPFVEEVDYWIDEEEKYNLYWLVDGGEVVPGKAKDSIKINWWETNTNASVRVYGKNNFGCVSDTSIFAVRINVELITETPKGPDKLCMAEGKNVIYQIKNTNGSVYDWSVENGQILSGQGTNRISVEWKKDGLNNIVVKETSTTIDTICYGESEPLFVEVINDSLTIQLTNVSYLSGNEIELSFESEKLDFNKHRLRLEIENETGSLHDELPTLGRYHRMNREIYSEILRLKVINLCDEVFYSNPQQTIALKGNQLFSEDIIQLNWNRNQFWETNRLSHEIWHSEQENGSWQKVAQLDDRTDYDFMVQENSLLHLFRVKEINEDKNLESWSNTIKIEIDDNIEIPDVFTPNGDGFNDVWAIRNINYHTFKSVEIFNRFGEKVYECKNEFVPWDGKIKGKIYQGTYFYQITFDNDKRYGQITLLQ</sequence>
<dbReference type="RefSeq" id="WP_343335627.1">
    <property type="nucleotide sequence ID" value="NZ_JAPOHD010000068.1"/>
</dbReference>
<dbReference type="Proteomes" id="UP001145087">
    <property type="component" value="Unassembled WGS sequence"/>
</dbReference>
<feature type="domain" description="PKD-like" evidence="2">
    <location>
        <begin position="574"/>
        <end position="634"/>
    </location>
</feature>
<protein>
    <submittedName>
        <fullName evidence="3">Gliding motility-associated C-terminal domain-containing protein</fullName>
    </submittedName>
</protein>
<keyword evidence="1" id="KW-0732">Signal</keyword>
<keyword evidence="4" id="KW-1185">Reference proteome</keyword>
<comment type="caution">
    <text evidence="3">The sequence shown here is derived from an EMBL/GenBank/DDBJ whole genome shotgun (WGS) entry which is preliminary data.</text>
</comment>